<dbReference type="SMART" id="SM00369">
    <property type="entry name" value="LRR_TYP"/>
    <property type="match status" value="28"/>
</dbReference>
<protein>
    <recommendedName>
        <fullName evidence="7">Chaoptin</fullName>
    </recommendedName>
</protein>
<evidence type="ECO:0000256" key="3">
    <source>
        <dbReference type="SAM" id="Phobius"/>
    </source>
</evidence>
<dbReference type="Gene3D" id="3.80.10.10">
    <property type="entry name" value="Ribonuclease Inhibitor"/>
    <property type="match status" value="8"/>
</dbReference>
<keyword evidence="3" id="KW-0472">Membrane</keyword>
<evidence type="ECO:0000313" key="6">
    <source>
        <dbReference type="Proteomes" id="UP001558652"/>
    </source>
</evidence>
<dbReference type="Proteomes" id="UP001558652">
    <property type="component" value="Unassembled WGS sequence"/>
</dbReference>
<evidence type="ECO:0008006" key="7">
    <source>
        <dbReference type="Google" id="ProtNLM"/>
    </source>
</evidence>
<keyword evidence="3" id="KW-0812">Transmembrane</keyword>
<dbReference type="EMBL" id="JBFDAA010000005">
    <property type="protein sequence ID" value="KAL1132259.1"/>
    <property type="molecule type" value="Genomic_DNA"/>
</dbReference>
<dbReference type="PRINTS" id="PR00019">
    <property type="entry name" value="LEURICHRPT"/>
</dbReference>
<feature type="signal peptide" evidence="4">
    <location>
        <begin position="1"/>
        <end position="17"/>
    </location>
</feature>
<keyword evidence="2" id="KW-0677">Repeat</keyword>
<comment type="caution">
    <text evidence="5">The sequence shown here is derived from an EMBL/GenBank/DDBJ whole genome shotgun (WGS) entry which is preliminary data.</text>
</comment>
<evidence type="ECO:0000313" key="5">
    <source>
        <dbReference type="EMBL" id="KAL1132259.1"/>
    </source>
</evidence>
<gene>
    <name evidence="5" type="ORF">AAG570_010216</name>
</gene>
<dbReference type="SUPFAM" id="SSF52058">
    <property type="entry name" value="L domain-like"/>
    <property type="match status" value="3"/>
</dbReference>
<feature type="transmembrane region" description="Helical" evidence="3">
    <location>
        <begin position="1213"/>
        <end position="1235"/>
    </location>
</feature>
<keyword evidence="6" id="KW-1185">Reference proteome</keyword>
<name>A0ABD0YP20_9HEMI</name>
<feature type="chain" id="PRO_5044760144" description="Chaoptin" evidence="4">
    <location>
        <begin position="18"/>
        <end position="1315"/>
    </location>
</feature>
<dbReference type="PANTHER" id="PTHR45712:SF22">
    <property type="entry name" value="INSULIN-LIKE GROWTH FACTOR-BINDING PROTEIN COMPLEX ACID LABILE SUBUNIT"/>
    <property type="match status" value="1"/>
</dbReference>
<evidence type="ECO:0000256" key="2">
    <source>
        <dbReference type="ARBA" id="ARBA00022737"/>
    </source>
</evidence>
<keyword evidence="3" id="KW-1133">Transmembrane helix</keyword>
<sequence>MAAGLVVRLVLFATALASSGATSVGCERVLRELHHPCRCVPDHSSGAPGGLLLDCDRVVLPTDSPQLPKGALVLSFTQRWSGNQAIPTQAFENAGIPVKKIDFTGNCLRRLTERVFQGLQGSLEELRLGQNLLGDSLNPIFSTTEFHGLSKLRILDLNTNSIRGLEEGLLKNCDNLLEFWLDSNSLTDVPSSSLNGPKSLRLLSLRDNRISLIQDGAFLAQKNLERLDLSANKLMTIEGGAFSGLANLKQLSLGHNRLSRFNSDVFSGAEGVQELDLSENFLTEFPTIALKQFASLKYLNVSSNLIEKLENANLASVPSLELLDLSRNNIGNIAPGTFLGLRNLRHLDLSVNTLRTVEDDAFEGLNSLETLSLMDNNILLVPASALGRLPRLTTLRLDFNRVAALGSDILRAVADRVTSFSLARNVVRELPSNAFQDFKRLISLDLNGNLLLSIDMSSFTGLEETLEMLNLRGNRLSALPSKPLSLVSLRHLDLSHNQITELPRPSFMLVPSLLHLNLSYNLQLSAVPSTVFHPLSRLEVLDLTHTNLKLLSPELLMRSSSLKWLSVAYNSIQEITESAFQNLPNLTVLDLSGNHITNIRPGCFSSLHALRRLDLSGNKLTSFKGEFFVMRRSNGTLLEELDLSDNELSYLYPSAFRVHPKLQKLKGARNRFSFFPADLIMTLNYLQEVDLGENMLKSLEEFDFGRLPRLRILKLNNNQLESISETAFHNSTQLQIIDLSGNKLERLGERTFQGLGRLKLLNLRDNLMYELPDSIFERSRLRMLENVDLSGNLFEVPPLKTLQRQYFFLSSVNLSKNKLKEIPPDDSIMVNIKKLDLSFNPLTHEAIANVLGEPKTVRELNLAGTGITHVTRLETPFLHHLNLSHNDIVDISDKVFERPTLLQVLDLSHNKISDIGGTLSQVWPKLTNLHTIDLSSNPIRNIVQGDFNGLESLKKLNISNLPECTRLEKMAFKKLGNLAELEAYGYPKLGYLDVTGLLHSLPSLEVLDVEVKDAAVGSDQLSAAMNPRLSQLGIRGRRVRSISSSALAGLKSPRVTIQLQDTSLTSLPPALLIPLPRSSKVKLDVSDSQLTTLTPQFLTALDDRRGDIELSGLVSNPIVCDCNARALRRSGLAANIVCSMPEHLKSKLLVEIADDELTCDPSKPTAGTTTTPGLYHHRPRPTREPDIIWSVSSTPAVTSPPLPANTVNNDDTLIIGIVAGVVGFILILVVIICLVRLRWSGELLLGPHCNNPACPCPKLVPPAPYATLPPKRLTPTSVSPPLRASYSTLGRHPYPPNQPFYIAYPPADEKDSNLR</sequence>
<keyword evidence="1" id="KW-0433">Leucine-rich repeat</keyword>
<keyword evidence="4" id="KW-0732">Signal</keyword>
<dbReference type="InterPro" id="IPR050333">
    <property type="entry name" value="SLRP"/>
</dbReference>
<accession>A0ABD0YP20</accession>
<dbReference type="SMART" id="SM00364">
    <property type="entry name" value="LRR_BAC"/>
    <property type="match status" value="9"/>
</dbReference>
<organism evidence="5 6">
    <name type="scientific">Ranatra chinensis</name>
    <dbReference type="NCBI Taxonomy" id="642074"/>
    <lineage>
        <taxon>Eukaryota</taxon>
        <taxon>Metazoa</taxon>
        <taxon>Ecdysozoa</taxon>
        <taxon>Arthropoda</taxon>
        <taxon>Hexapoda</taxon>
        <taxon>Insecta</taxon>
        <taxon>Pterygota</taxon>
        <taxon>Neoptera</taxon>
        <taxon>Paraneoptera</taxon>
        <taxon>Hemiptera</taxon>
        <taxon>Heteroptera</taxon>
        <taxon>Panheteroptera</taxon>
        <taxon>Nepomorpha</taxon>
        <taxon>Nepidae</taxon>
        <taxon>Ranatrinae</taxon>
        <taxon>Ranatra</taxon>
    </lineage>
</organism>
<evidence type="ECO:0000256" key="1">
    <source>
        <dbReference type="ARBA" id="ARBA00022614"/>
    </source>
</evidence>
<proteinExistence type="predicted"/>
<dbReference type="InterPro" id="IPR032675">
    <property type="entry name" value="LRR_dom_sf"/>
</dbReference>
<dbReference type="SMART" id="SM00365">
    <property type="entry name" value="LRR_SD22"/>
    <property type="match status" value="16"/>
</dbReference>
<dbReference type="PROSITE" id="PS51450">
    <property type="entry name" value="LRR"/>
    <property type="match status" value="11"/>
</dbReference>
<dbReference type="Pfam" id="PF13855">
    <property type="entry name" value="LRR_8"/>
    <property type="match status" value="6"/>
</dbReference>
<reference evidence="5 6" key="1">
    <citation type="submission" date="2024-07" db="EMBL/GenBank/DDBJ databases">
        <title>Chromosome-level genome assembly of the water stick insect Ranatra chinensis (Heteroptera: Nepidae).</title>
        <authorList>
            <person name="Liu X."/>
        </authorList>
    </citation>
    <scope>NUCLEOTIDE SEQUENCE [LARGE SCALE GENOMIC DNA]</scope>
    <source>
        <strain evidence="5">Cailab_2021Rc</strain>
        <tissue evidence="5">Muscle</tissue>
    </source>
</reference>
<dbReference type="PANTHER" id="PTHR45712">
    <property type="entry name" value="AGAP008170-PA"/>
    <property type="match status" value="1"/>
</dbReference>
<evidence type="ECO:0000256" key="4">
    <source>
        <dbReference type="SAM" id="SignalP"/>
    </source>
</evidence>
<dbReference type="FunFam" id="3.80.10.10:FF:001164">
    <property type="entry name" value="GH01279p"/>
    <property type="match status" value="1"/>
</dbReference>
<dbReference type="InterPro" id="IPR001611">
    <property type="entry name" value="Leu-rich_rpt"/>
</dbReference>
<dbReference type="InterPro" id="IPR003591">
    <property type="entry name" value="Leu-rich_rpt_typical-subtyp"/>
</dbReference>